<evidence type="ECO:0000313" key="1">
    <source>
        <dbReference type="EMBL" id="KAI3700507.1"/>
    </source>
</evidence>
<sequence length="299" mass="34289">MESIQTTIKTLLKNPTQIKSKSQLKQIHAQIVKTVPIFTTTLLSIYSKLNLLPESLILFNTLPSPPILAWKSIIKCYSSNAYFLESLHCFVKMRGFGLYPDHNVFPSVLKSCTHLMYFKFGESLHACVIQFGLEFDVFTGNALLNMYSKSQTFSAQQVFDESPVRTRTTVDQNKSILVTNMQTVRKVFETMQNRDIVSYNTLILGYTKSNMYHESMMMIRDMSNANLKPDAFTLSTLLPIVSQHMDILKGKEIHGYGVKHGFDQNEFIVTGLSDIWKTKEWNLLNELELESESLETKRL</sequence>
<evidence type="ECO:0000313" key="2">
    <source>
        <dbReference type="Proteomes" id="UP001055811"/>
    </source>
</evidence>
<name>A0ACB8ZR68_CICIN</name>
<protein>
    <submittedName>
        <fullName evidence="1">Uncharacterized protein</fullName>
    </submittedName>
</protein>
<organism evidence="1 2">
    <name type="scientific">Cichorium intybus</name>
    <name type="common">Chicory</name>
    <dbReference type="NCBI Taxonomy" id="13427"/>
    <lineage>
        <taxon>Eukaryota</taxon>
        <taxon>Viridiplantae</taxon>
        <taxon>Streptophyta</taxon>
        <taxon>Embryophyta</taxon>
        <taxon>Tracheophyta</taxon>
        <taxon>Spermatophyta</taxon>
        <taxon>Magnoliopsida</taxon>
        <taxon>eudicotyledons</taxon>
        <taxon>Gunneridae</taxon>
        <taxon>Pentapetalae</taxon>
        <taxon>asterids</taxon>
        <taxon>campanulids</taxon>
        <taxon>Asterales</taxon>
        <taxon>Asteraceae</taxon>
        <taxon>Cichorioideae</taxon>
        <taxon>Cichorieae</taxon>
        <taxon>Cichoriinae</taxon>
        <taxon>Cichorium</taxon>
    </lineage>
</organism>
<gene>
    <name evidence="1" type="ORF">L2E82_45137</name>
</gene>
<proteinExistence type="predicted"/>
<reference evidence="1 2" key="2">
    <citation type="journal article" date="2022" name="Mol. Ecol. Resour.">
        <title>The genomes of chicory, endive, great burdock and yacon provide insights into Asteraceae paleo-polyploidization history and plant inulin production.</title>
        <authorList>
            <person name="Fan W."/>
            <person name="Wang S."/>
            <person name="Wang H."/>
            <person name="Wang A."/>
            <person name="Jiang F."/>
            <person name="Liu H."/>
            <person name="Zhao H."/>
            <person name="Xu D."/>
            <person name="Zhang Y."/>
        </authorList>
    </citation>
    <scope>NUCLEOTIDE SEQUENCE [LARGE SCALE GENOMIC DNA]</scope>
    <source>
        <strain evidence="2">cv. Punajuju</strain>
        <tissue evidence="1">Leaves</tissue>
    </source>
</reference>
<comment type="caution">
    <text evidence="1">The sequence shown here is derived from an EMBL/GenBank/DDBJ whole genome shotgun (WGS) entry which is preliminary data.</text>
</comment>
<dbReference type="EMBL" id="CM042016">
    <property type="protein sequence ID" value="KAI3700507.1"/>
    <property type="molecule type" value="Genomic_DNA"/>
</dbReference>
<dbReference type="Proteomes" id="UP001055811">
    <property type="component" value="Linkage Group LG08"/>
</dbReference>
<accession>A0ACB8ZR68</accession>
<reference evidence="2" key="1">
    <citation type="journal article" date="2022" name="Mol. Ecol. Resour.">
        <title>The genomes of chicory, endive, great burdock and yacon provide insights into Asteraceae palaeo-polyploidization history and plant inulin production.</title>
        <authorList>
            <person name="Fan W."/>
            <person name="Wang S."/>
            <person name="Wang H."/>
            <person name="Wang A."/>
            <person name="Jiang F."/>
            <person name="Liu H."/>
            <person name="Zhao H."/>
            <person name="Xu D."/>
            <person name="Zhang Y."/>
        </authorList>
    </citation>
    <scope>NUCLEOTIDE SEQUENCE [LARGE SCALE GENOMIC DNA]</scope>
    <source>
        <strain evidence="2">cv. Punajuju</strain>
    </source>
</reference>
<keyword evidence="2" id="KW-1185">Reference proteome</keyword>